<accession>A0AC34RSI7</accession>
<evidence type="ECO:0000313" key="2">
    <source>
        <dbReference type="WBParaSite" id="JU765_v2.g9695.t1"/>
    </source>
</evidence>
<dbReference type="Proteomes" id="UP000887576">
    <property type="component" value="Unplaced"/>
</dbReference>
<reference evidence="2" key="1">
    <citation type="submission" date="2022-11" db="UniProtKB">
        <authorList>
            <consortium name="WormBaseParasite"/>
        </authorList>
    </citation>
    <scope>IDENTIFICATION</scope>
</reference>
<sequence>MLQCENDPELFDFSNNATKELLLTLTKFQRMYEPVHGIVCVVICVFGLLTNLIHVIVLTRPQMRITAVNSLMTAVAICDMGTMASYLVYIYNFVLMKPSNNCQNNFTYLWMAFLMIHMFMSICLHTTSLWLAVAMAFMRRMTLRVASLNR</sequence>
<proteinExistence type="predicted"/>
<protein>
    <submittedName>
        <fullName evidence="2">G-protein coupled receptors family 1 profile domain-containing protein</fullName>
    </submittedName>
</protein>
<evidence type="ECO:0000313" key="1">
    <source>
        <dbReference type="Proteomes" id="UP000887576"/>
    </source>
</evidence>
<dbReference type="WBParaSite" id="JU765_v2.g9695.t1">
    <property type="protein sequence ID" value="JU765_v2.g9695.t1"/>
    <property type="gene ID" value="JU765_v2.g9695"/>
</dbReference>
<name>A0AC34RSI7_9BILA</name>
<organism evidence="1 2">
    <name type="scientific">Panagrolaimus sp. JU765</name>
    <dbReference type="NCBI Taxonomy" id="591449"/>
    <lineage>
        <taxon>Eukaryota</taxon>
        <taxon>Metazoa</taxon>
        <taxon>Ecdysozoa</taxon>
        <taxon>Nematoda</taxon>
        <taxon>Chromadorea</taxon>
        <taxon>Rhabditida</taxon>
        <taxon>Tylenchina</taxon>
        <taxon>Panagrolaimomorpha</taxon>
        <taxon>Panagrolaimoidea</taxon>
        <taxon>Panagrolaimidae</taxon>
        <taxon>Panagrolaimus</taxon>
    </lineage>
</organism>